<evidence type="ECO:0000313" key="2">
    <source>
        <dbReference type="Proteomes" id="UP000276776"/>
    </source>
</evidence>
<sequence length="120" mass="13550">MQPLGCEKQTLAQKIRLEFDTEAATLSSTLESDASMNSSNSSLSHSSSSLAISTSSECSFNNRTCEFLHHSAVKRKKSYKRRELEKVLCKLRQLLPSKLMHSNELELIYHVTDYILALQV</sequence>
<organism evidence="3">
    <name type="scientific">Thelazia callipaeda</name>
    <name type="common">Oriental eyeworm</name>
    <name type="synonym">Parasitic nematode</name>
    <dbReference type="NCBI Taxonomy" id="103827"/>
    <lineage>
        <taxon>Eukaryota</taxon>
        <taxon>Metazoa</taxon>
        <taxon>Ecdysozoa</taxon>
        <taxon>Nematoda</taxon>
        <taxon>Chromadorea</taxon>
        <taxon>Rhabditida</taxon>
        <taxon>Spirurina</taxon>
        <taxon>Spiruromorpha</taxon>
        <taxon>Thelazioidea</taxon>
        <taxon>Thelaziidae</taxon>
        <taxon>Thelazia</taxon>
    </lineage>
</organism>
<dbReference type="Proteomes" id="UP000276776">
    <property type="component" value="Unassembled WGS sequence"/>
</dbReference>
<dbReference type="OMA" id="ISLRRCY"/>
<reference evidence="3" key="1">
    <citation type="submission" date="2017-02" db="UniProtKB">
        <authorList>
            <consortium name="WormBaseParasite"/>
        </authorList>
    </citation>
    <scope>IDENTIFICATION</scope>
</reference>
<evidence type="ECO:0000313" key="3">
    <source>
        <dbReference type="WBParaSite" id="TCLT_0001074601-mRNA-1"/>
    </source>
</evidence>
<dbReference type="EMBL" id="UYYF01005308">
    <property type="protein sequence ID" value="VDN08443.1"/>
    <property type="molecule type" value="Genomic_DNA"/>
</dbReference>
<gene>
    <name evidence="1" type="ORF">TCLT_LOCUS10728</name>
</gene>
<keyword evidence="2" id="KW-1185">Reference proteome</keyword>
<proteinExistence type="predicted"/>
<evidence type="ECO:0000313" key="1">
    <source>
        <dbReference type="EMBL" id="VDN08443.1"/>
    </source>
</evidence>
<name>A0A0N5DC27_THECL</name>
<dbReference type="WBParaSite" id="TCLT_0001074601-mRNA-1">
    <property type="protein sequence ID" value="TCLT_0001074601-mRNA-1"/>
    <property type="gene ID" value="TCLT_0001074601"/>
</dbReference>
<dbReference type="AlphaFoldDB" id="A0A0N5DC27"/>
<reference evidence="1 2" key="2">
    <citation type="submission" date="2018-11" db="EMBL/GenBank/DDBJ databases">
        <authorList>
            <consortium name="Pathogen Informatics"/>
        </authorList>
    </citation>
    <scope>NUCLEOTIDE SEQUENCE [LARGE SCALE GENOMIC DNA]</scope>
</reference>
<accession>A0A0N5DC27</accession>
<protein>
    <submittedName>
        <fullName evidence="3">BHLH domain-containing protein</fullName>
    </submittedName>
</protein>